<dbReference type="InterPro" id="IPR017451">
    <property type="entry name" value="F-box-assoc_interact_dom"/>
</dbReference>
<evidence type="ECO:0000313" key="2">
    <source>
        <dbReference type="EMBL" id="EYU18555.1"/>
    </source>
</evidence>
<dbReference type="AlphaFoldDB" id="A0A022PWF0"/>
<dbReference type="Pfam" id="PF12937">
    <property type="entry name" value="F-box-like"/>
    <property type="match status" value="1"/>
</dbReference>
<dbReference type="EMBL" id="KI632328">
    <property type="protein sequence ID" value="EYU18555.1"/>
    <property type="molecule type" value="Genomic_DNA"/>
</dbReference>
<dbReference type="Pfam" id="PF07734">
    <property type="entry name" value="FBA_1"/>
    <property type="match status" value="1"/>
</dbReference>
<keyword evidence="3" id="KW-1185">Reference proteome</keyword>
<evidence type="ECO:0000313" key="3">
    <source>
        <dbReference type="Proteomes" id="UP000030748"/>
    </source>
</evidence>
<dbReference type="InterPro" id="IPR036047">
    <property type="entry name" value="F-box-like_dom_sf"/>
</dbReference>
<dbReference type="eggNOG" id="ENOG502SQQJ">
    <property type="taxonomic scope" value="Eukaryota"/>
</dbReference>
<dbReference type="Gene3D" id="1.20.1280.50">
    <property type="match status" value="1"/>
</dbReference>
<dbReference type="InterPro" id="IPR050796">
    <property type="entry name" value="SCF_F-box_component"/>
</dbReference>
<dbReference type="PANTHER" id="PTHR31672:SF13">
    <property type="entry name" value="F-BOX PROTEIN CPR30-LIKE"/>
    <property type="match status" value="1"/>
</dbReference>
<feature type="domain" description="F-box" evidence="1">
    <location>
        <begin position="7"/>
        <end position="54"/>
    </location>
</feature>
<dbReference type="NCBIfam" id="TIGR01640">
    <property type="entry name" value="F_box_assoc_1"/>
    <property type="match status" value="1"/>
</dbReference>
<dbReference type="PANTHER" id="PTHR31672">
    <property type="entry name" value="BNACNNG10540D PROTEIN"/>
    <property type="match status" value="1"/>
</dbReference>
<sequence length="333" mass="38523">MARKLAKTSSSNIPSEIIEIILSKLSSVKSLLRFKTVSKSWNIIISDPLFIQNHLHSSNSSPNNNLFLSKYPNSTDRGFPLVKFERGKFHAGGIFEENIPNGYNLILRECNGVLLLARRLSGWNKFDKYALWNPSTRWQRYIETPYDFSEYYVVDHGICYDKIAGDFKVVFIFVTKYAIYSCNNDSWTEKKLGAKCHDIGFTDSGIFVDGAIYWILGVQSTNISGRQLLYFDPRTDEIKRLQKPEQLRSLCLYCYKYNKEEKSFNIWIKEKGIDVAENNVVIKEQSIRFVCYSPTDDKTVKEFEVFAVHCGRYIPYRNSLYFPAGVKTKTIKA</sequence>
<dbReference type="InterPro" id="IPR006527">
    <property type="entry name" value="F-box-assoc_dom_typ1"/>
</dbReference>
<protein>
    <recommendedName>
        <fullName evidence="1">F-box domain-containing protein</fullName>
    </recommendedName>
</protein>
<reference evidence="2 3" key="1">
    <citation type="journal article" date="2013" name="Proc. Natl. Acad. Sci. U.S.A.">
        <title>Fine-scale variation in meiotic recombination in Mimulus inferred from population shotgun sequencing.</title>
        <authorList>
            <person name="Hellsten U."/>
            <person name="Wright K.M."/>
            <person name="Jenkins J."/>
            <person name="Shu S."/>
            <person name="Yuan Y."/>
            <person name="Wessler S.R."/>
            <person name="Schmutz J."/>
            <person name="Willis J.H."/>
            <person name="Rokhsar D.S."/>
        </authorList>
    </citation>
    <scope>NUCLEOTIDE SEQUENCE [LARGE SCALE GENOMIC DNA]</scope>
    <source>
        <strain evidence="3">cv. DUN x IM62</strain>
    </source>
</reference>
<dbReference type="InterPro" id="IPR001810">
    <property type="entry name" value="F-box_dom"/>
</dbReference>
<evidence type="ECO:0000259" key="1">
    <source>
        <dbReference type="PROSITE" id="PS50181"/>
    </source>
</evidence>
<organism evidence="2 3">
    <name type="scientific">Erythranthe guttata</name>
    <name type="common">Yellow monkey flower</name>
    <name type="synonym">Mimulus guttatus</name>
    <dbReference type="NCBI Taxonomy" id="4155"/>
    <lineage>
        <taxon>Eukaryota</taxon>
        <taxon>Viridiplantae</taxon>
        <taxon>Streptophyta</taxon>
        <taxon>Embryophyta</taxon>
        <taxon>Tracheophyta</taxon>
        <taxon>Spermatophyta</taxon>
        <taxon>Magnoliopsida</taxon>
        <taxon>eudicotyledons</taxon>
        <taxon>Gunneridae</taxon>
        <taxon>Pentapetalae</taxon>
        <taxon>asterids</taxon>
        <taxon>lamiids</taxon>
        <taxon>Lamiales</taxon>
        <taxon>Phrymaceae</taxon>
        <taxon>Erythranthe</taxon>
    </lineage>
</organism>
<dbReference type="SMART" id="SM00256">
    <property type="entry name" value="FBOX"/>
    <property type="match status" value="1"/>
</dbReference>
<dbReference type="Proteomes" id="UP000030748">
    <property type="component" value="Unassembled WGS sequence"/>
</dbReference>
<accession>A0A022PWF0</accession>
<name>A0A022PWF0_ERYGU</name>
<gene>
    <name evidence="2" type="ORF">MIMGU_mgv1a009710mg</name>
</gene>
<dbReference type="STRING" id="4155.A0A022PWF0"/>
<proteinExistence type="predicted"/>
<dbReference type="PROSITE" id="PS50181">
    <property type="entry name" value="FBOX"/>
    <property type="match status" value="1"/>
</dbReference>
<dbReference type="SUPFAM" id="SSF81383">
    <property type="entry name" value="F-box domain"/>
    <property type="match status" value="1"/>
</dbReference>